<evidence type="ECO:0000313" key="8">
    <source>
        <dbReference type="EMBL" id="MFB9731689.1"/>
    </source>
</evidence>
<dbReference type="Proteomes" id="UP001589613">
    <property type="component" value="Unassembled WGS sequence"/>
</dbReference>
<dbReference type="Pfam" id="PF12698">
    <property type="entry name" value="ABC2_membrane_3"/>
    <property type="match status" value="1"/>
</dbReference>
<dbReference type="InterPro" id="IPR051449">
    <property type="entry name" value="ABC-2_transporter_component"/>
</dbReference>
<dbReference type="PANTHER" id="PTHR30294:SF29">
    <property type="entry name" value="MULTIDRUG ABC TRANSPORTER PERMEASE YBHS-RELATED"/>
    <property type="match status" value="1"/>
</dbReference>
<evidence type="ECO:0000256" key="6">
    <source>
        <dbReference type="SAM" id="Phobius"/>
    </source>
</evidence>
<feature type="transmembrane region" description="Helical" evidence="6">
    <location>
        <begin position="318"/>
        <end position="336"/>
    </location>
</feature>
<keyword evidence="5 6" id="KW-0472">Membrane</keyword>
<evidence type="ECO:0000256" key="1">
    <source>
        <dbReference type="ARBA" id="ARBA00004651"/>
    </source>
</evidence>
<feature type="transmembrane region" description="Helical" evidence="6">
    <location>
        <begin position="193"/>
        <end position="221"/>
    </location>
</feature>
<dbReference type="RefSeq" id="WP_377465988.1">
    <property type="nucleotide sequence ID" value="NZ_JBHMAX010000013.1"/>
</dbReference>
<dbReference type="PANTHER" id="PTHR30294">
    <property type="entry name" value="MEMBRANE COMPONENT OF ABC TRANSPORTER YHHJ-RELATED"/>
    <property type="match status" value="1"/>
</dbReference>
<keyword evidence="9" id="KW-1185">Reference proteome</keyword>
<protein>
    <submittedName>
        <fullName evidence="8">ABC transporter permease</fullName>
    </submittedName>
</protein>
<keyword evidence="4 6" id="KW-1133">Transmembrane helix</keyword>
<gene>
    <name evidence="8" type="ORF">ACFFN0_06520</name>
</gene>
<keyword evidence="2" id="KW-1003">Cell membrane</keyword>
<keyword evidence="3 6" id="KW-0812">Transmembrane</keyword>
<evidence type="ECO:0000313" key="9">
    <source>
        <dbReference type="Proteomes" id="UP001589613"/>
    </source>
</evidence>
<proteinExistence type="predicted"/>
<organism evidence="8 9">
    <name type="scientific">Ornithinimicrobium kibberense</name>
    <dbReference type="NCBI Taxonomy" id="282060"/>
    <lineage>
        <taxon>Bacteria</taxon>
        <taxon>Bacillati</taxon>
        <taxon>Actinomycetota</taxon>
        <taxon>Actinomycetes</taxon>
        <taxon>Micrococcales</taxon>
        <taxon>Ornithinimicrobiaceae</taxon>
        <taxon>Ornithinimicrobium</taxon>
    </lineage>
</organism>
<feature type="domain" description="ABC-2 type transporter transmembrane" evidence="7">
    <location>
        <begin position="143"/>
        <end position="333"/>
    </location>
</feature>
<accession>A0ABV5V1K8</accession>
<comment type="caution">
    <text evidence="8">The sequence shown here is derived from an EMBL/GenBank/DDBJ whole genome shotgun (WGS) entry which is preliminary data.</text>
</comment>
<sequence>VPQTLAGLAEAGIDVTVLEVPADEVTAAVTSGEAQVGITLPQGYAAALADGTGATVDVEVGEDAGLAGQVVVGVVSSTVEAMGRDATAVAAGAELGLDGQQLEALAAQLSGGGSAPDGAAAGGDGTATAPEGGAAWTVRGVAGGQLSLSAGIVAGQAGMFLFFTVGFAVLTMLTEREWGTLARVRSAPIRPWLVPLAKAVVAVLLGTASTTVLLVAGSLFLENVAFGSWPVVLVLVVAVVAAATSVMALILKLAGTAEQASLMLSVVAISLGVVGGTFFRVPDEGLLGQVLALNPVAALGRGLSITAGGGGLADLGPVLLTLVGFTLALLLIARVVPGRKDPL</sequence>
<evidence type="ECO:0000256" key="2">
    <source>
        <dbReference type="ARBA" id="ARBA00022475"/>
    </source>
</evidence>
<feature type="transmembrane region" description="Helical" evidence="6">
    <location>
        <begin position="148"/>
        <end position="173"/>
    </location>
</feature>
<feature type="non-terminal residue" evidence="8">
    <location>
        <position position="1"/>
    </location>
</feature>
<dbReference type="InterPro" id="IPR013525">
    <property type="entry name" value="ABC2_TM"/>
</dbReference>
<evidence type="ECO:0000256" key="4">
    <source>
        <dbReference type="ARBA" id="ARBA00022989"/>
    </source>
</evidence>
<evidence type="ECO:0000256" key="3">
    <source>
        <dbReference type="ARBA" id="ARBA00022692"/>
    </source>
</evidence>
<feature type="transmembrane region" description="Helical" evidence="6">
    <location>
        <begin position="262"/>
        <end position="281"/>
    </location>
</feature>
<comment type="subcellular location">
    <subcellularLocation>
        <location evidence="1">Cell membrane</location>
        <topology evidence="1">Multi-pass membrane protein</topology>
    </subcellularLocation>
</comment>
<feature type="transmembrane region" description="Helical" evidence="6">
    <location>
        <begin position="227"/>
        <end position="250"/>
    </location>
</feature>
<evidence type="ECO:0000259" key="7">
    <source>
        <dbReference type="Pfam" id="PF12698"/>
    </source>
</evidence>
<reference evidence="8 9" key="1">
    <citation type="submission" date="2024-09" db="EMBL/GenBank/DDBJ databases">
        <authorList>
            <person name="Sun Q."/>
            <person name="Mori K."/>
        </authorList>
    </citation>
    <scope>NUCLEOTIDE SEQUENCE [LARGE SCALE GENOMIC DNA]</scope>
    <source>
        <strain evidence="8 9">JCM 12763</strain>
    </source>
</reference>
<evidence type="ECO:0000256" key="5">
    <source>
        <dbReference type="ARBA" id="ARBA00023136"/>
    </source>
</evidence>
<dbReference type="EMBL" id="JBHMAX010000013">
    <property type="protein sequence ID" value="MFB9731689.1"/>
    <property type="molecule type" value="Genomic_DNA"/>
</dbReference>
<name>A0ABV5V1K8_9MICO</name>